<sequence>MVLKKTFTLIKIGFLFLLLNNTAHAEKTYTLKFASLIPADTAWMNNIQDWADELHTKSNGRIKVKIYAGGVMGDEPDVLRKIRSRQLQGAFFTGYGIGRIYSPARVLEMPFLFKNTDESDFVRKQIMPDIEKGFKEKGFELLGWPEVGFLHFFSKYPINSLEQLKTRHIWLWQGDPMGEAFSSAAGVSPVPLSIMDVYTQLSASHGSIDTVYNSPFGALAMQWHTKLKYASHIPITNGIGGIVVSQRFFKSLPTDLQQLLKTTGNLTAEKINQVSRQDNQKSIDLLKQSGIQFMWKWSEAEKQQMIEIRDQAAKTLDESGYIPKQYFTQAKNILENYRKKH</sequence>
<dbReference type="GO" id="GO:0055085">
    <property type="term" value="P:transmembrane transport"/>
    <property type="evidence" value="ECO:0007669"/>
    <property type="project" value="InterPro"/>
</dbReference>
<evidence type="ECO:0008006" key="5">
    <source>
        <dbReference type="Google" id="ProtNLM"/>
    </source>
</evidence>
<dbReference type="InterPro" id="IPR038404">
    <property type="entry name" value="TRAP_DctP_sf"/>
</dbReference>
<dbReference type="PANTHER" id="PTHR33376:SF7">
    <property type="entry name" value="C4-DICARBOXYLATE-BINDING PROTEIN DCTB"/>
    <property type="match status" value="1"/>
</dbReference>
<proteinExistence type="inferred from homology"/>
<comment type="similarity">
    <text evidence="1">Belongs to the bacterial solute-binding protein 7 family.</text>
</comment>
<dbReference type="PANTHER" id="PTHR33376">
    <property type="match status" value="1"/>
</dbReference>
<evidence type="ECO:0000256" key="3">
    <source>
        <dbReference type="ARBA" id="ARBA00022729"/>
    </source>
</evidence>
<protein>
    <recommendedName>
        <fullName evidence="5">TRAP-type C4-dicarboxylate transport system, periplasmic component</fullName>
    </recommendedName>
</protein>
<dbReference type="Pfam" id="PF03480">
    <property type="entry name" value="DctP"/>
    <property type="match status" value="1"/>
</dbReference>
<evidence type="ECO:0000313" key="4">
    <source>
        <dbReference type="EMBL" id="VAW64800.1"/>
    </source>
</evidence>
<organism evidence="4">
    <name type="scientific">hydrothermal vent metagenome</name>
    <dbReference type="NCBI Taxonomy" id="652676"/>
    <lineage>
        <taxon>unclassified sequences</taxon>
        <taxon>metagenomes</taxon>
        <taxon>ecological metagenomes</taxon>
    </lineage>
</organism>
<accession>A0A3B0XJE5</accession>
<dbReference type="InterPro" id="IPR018389">
    <property type="entry name" value="DctP_fam"/>
</dbReference>
<dbReference type="Gene3D" id="3.40.190.170">
    <property type="entry name" value="Bacterial extracellular solute-binding protein, family 7"/>
    <property type="match status" value="1"/>
</dbReference>
<dbReference type="CDD" id="cd13670">
    <property type="entry name" value="PBP2_TRAP_Tp0957_like"/>
    <property type="match status" value="1"/>
</dbReference>
<dbReference type="EMBL" id="UOFH01000297">
    <property type="protein sequence ID" value="VAW64800.1"/>
    <property type="molecule type" value="Genomic_DNA"/>
</dbReference>
<reference evidence="4" key="1">
    <citation type="submission" date="2018-06" db="EMBL/GenBank/DDBJ databases">
        <authorList>
            <person name="Zhirakovskaya E."/>
        </authorList>
    </citation>
    <scope>NUCLEOTIDE SEQUENCE</scope>
</reference>
<gene>
    <name evidence="4" type="ORF">MNBD_GAMMA08-455</name>
</gene>
<dbReference type="AlphaFoldDB" id="A0A3B0XJE5"/>
<dbReference type="NCBIfam" id="NF037995">
    <property type="entry name" value="TRAP_S1"/>
    <property type="match status" value="1"/>
</dbReference>
<keyword evidence="2" id="KW-0813">Transport</keyword>
<evidence type="ECO:0000256" key="1">
    <source>
        <dbReference type="ARBA" id="ARBA00009023"/>
    </source>
</evidence>
<evidence type="ECO:0000256" key="2">
    <source>
        <dbReference type="ARBA" id="ARBA00022448"/>
    </source>
</evidence>
<name>A0A3B0XJE5_9ZZZZ</name>
<keyword evidence="3" id="KW-0732">Signal</keyword>